<dbReference type="EMBL" id="UINC01220086">
    <property type="protein sequence ID" value="SVE47844.1"/>
    <property type="molecule type" value="Genomic_DNA"/>
</dbReference>
<gene>
    <name evidence="1" type="ORF">METZ01_LOCUS500698</name>
</gene>
<organism evidence="1">
    <name type="scientific">marine metagenome</name>
    <dbReference type="NCBI Taxonomy" id="408172"/>
    <lineage>
        <taxon>unclassified sequences</taxon>
        <taxon>metagenomes</taxon>
        <taxon>ecological metagenomes</taxon>
    </lineage>
</organism>
<protein>
    <submittedName>
        <fullName evidence="1">Uncharacterized protein</fullName>
    </submittedName>
</protein>
<evidence type="ECO:0000313" key="1">
    <source>
        <dbReference type="EMBL" id="SVE47844.1"/>
    </source>
</evidence>
<accession>A0A383DU51</accession>
<reference evidence="1" key="1">
    <citation type="submission" date="2018-05" db="EMBL/GenBank/DDBJ databases">
        <authorList>
            <person name="Lanie J.A."/>
            <person name="Ng W.-L."/>
            <person name="Kazmierczak K.M."/>
            <person name="Andrzejewski T.M."/>
            <person name="Davidsen T.M."/>
            <person name="Wayne K.J."/>
            <person name="Tettelin H."/>
            <person name="Glass J.I."/>
            <person name="Rusch D."/>
            <person name="Podicherti R."/>
            <person name="Tsui H.-C.T."/>
            <person name="Winkler M.E."/>
        </authorList>
    </citation>
    <scope>NUCLEOTIDE SEQUENCE</scope>
</reference>
<sequence length="52" mass="5558">MIRGLVLVGSVSTLALGAQTSDLRSSTTASGRTLPDPDAVQEMLDTYCYRCH</sequence>
<feature type="non-terminal residue" evidence="1">
    <location>
        <position position="52"/>
    </location>
</feature>
<name>A0A383DU51_9ZZZZ</name>
<dbReference type="AlphaFoldDB" id="A0A383DU51"/>
<proteinExistence type="predicted"/>